<gene>
    <name evidence="4" type="ORF">HJG60_007928</name>
</gene>
<dbReference type="EMBL" id="JABVXQ010000001">
    <property type="protein sequence ID" value="KAF6131021.1"/>
    <property type="molecule type" value="Genomic_DNA"/>
</dbReference>
<organism evidence="4 5">
    <name type="scientific">Phyllostomus discolor</name>
    <name type="common">pale spear-nosed bat</name>
    <dbReference type="NCBI Taxonomy" id="89673"/>
    <lineage>
        <taxon>Eukaryota</taxon>
        <taxon>Metazoa</taxon>
        <taxon>Chordata</taxon>
        <taxon>Craniata</taxon>
        <taxon>Vertebrata</taxon>
        <taxon>Euteleostomi</taxon>
        <taxon>Mammalia</taxon>
        <taxon>Eutheria</taxon>
        <taxon>Laurasiatheria</taxon>
        <taxon>Chiroptera</taxon>
        <taxon>Yangochiroptera</taxon>
        <taxon>Phyllostomidae</taxon>
        <taxon>Phyllostominae</taxon>
        <taxon>Phyllostomus</taxon>
    </lineage>
</organism>
<proteinExistence type="predicted"/>
<evidence type="ECO:0000313" key="4">
    <source>
        <dbReference type="EMBL" id="KAF6131021.1"/>
    </source>
</evidence>
<reference evidence="4 5" key="1">
    <citation type="journal article" date="2020" name="Nature">
        <title>Six reference-quality genomes reveal evolution of bat adaptations.</title>
        <authorList>
            <person name="Jebb D."/>
            <person name="Huang Z."/>
            <person name="Pippel M."/>
            <person name="Hughes G.M."/>
            <person name="Lavrichenko K."/>
            <person name="Devanna P."/>
            <person name="Winkler S."/>
            <person name="Jermiin L.S."/>
            <person name="Skirmuntt E.C."/>
            <person name="Katzourakis A."/>
            <person name="Burkitt-Gray L."/>
            <person name="Ray D.A."/>
            <person name="Sullivan K.A.M."/>
            <person name="Roscito J.G."/>
            <person name="Kirilenko B.M."/>
            <person name="Davalos L.M."/>
            <person name="Corthals A.P."/>
            <person name="Power M.L."/>
            <person name="Jones G."/>
            <person name="Ransome R.D."/>
            <person name="Dechmann D.K.N."/>
            <person name="Locatelli A.G."/>
            <person name="Puechmaille S.J."/>
            <person name="Fedrigo O."/>
            <person name="Jarvis E.D."/>
            <person name="Hiller M."/>
            <person name="Vernes S.C."/>
            <person name="Myers E.W."/>
            <person name="Teeling E.C."/>
        </authorList>
    </citation>
    <scope>NUCLEOTIDE SEQUENCE [LARGE SCALE GENOMIC DNA]</scope>
    <source>
        <strain evidence="4">Bat1K_MPI-CBG_1</strain>
    </source>
</reference>
<evidence type="ECO:0000256" key="2">
    <source>
        <dbReference type="SAM" id="SignalP"/>
    </source>
</evidence>
<dbReference type="InterPro" id="IPR029019">
    <property type="entry name" value="HEX_eukaryotic_N"/>
</dbReference>
<feature type="chain" id="PRO_5032389680" description="Beta-hexosaminidase eukaryotic type N-terminal domain-containing protein" evidence="2">
    <location>
        <begin position="23"/>
        <end position="144"/>
    </location>
</feature>
<feature type="domain" description="Beta-hexosaminidase eukaryotic type N-terminal" evidence="3">
    <location>
        <begin position="23"/>
        <end position="86"/>
    </location>
</feature>
<evidence type="ECO:0000256" key="1">
    <source>
        <dbReference type="ARBA" id="ARBA00022801"/>
    </source>
</evidence>
<dbReference type="AlphaFoldDB" id="A0A834EVC0"/>
<dbReference type="GO" id="GO:0016787">
    <property type="term" value="F:hydrolase activity"/>
    <property type="evidence" value="ECO:0007669"/>
    <property type="project" value="UniProtKB-KW"/>
</dbReference>
<keyword evidence="1" id="KW-0378">Hydrolase</keyword>
<dbReference type="SUPFAM" id="SSF55545">
    <property type="entry name" value="beta-N-acetylhexosaminidase-like domain"/>
    <property type="match status" value="1"/>
</dbReference>
<name>A0A834EVC0_9CHIR</name>
<dbReference type="InterPro" id="IPR029018">
    <property type="entry name" value="Hex-like_dom2"/>
</dbReference>
<dbReference type="Gene3D" id="3.30.379.10">
    <property type="entry name" value="Chitobiase/beta-hexosaminidase domain 2-like"/>
    <property type="match status" value="1"/>
</dbReference>
<sequence>MAGSRLWFLLLLAAAFAGPATTVWPWPQYIQTSDCHYTIFPHSFQFKYDVRSAAQSGCSVLDEAFQRYRDLLFGSESWHPPAPTGKQHTLEKHSLVVLVVTPGCEQLPSLESLENCKCHSVPILEEQALVWSYISGWPGLSRWC</sequence>
<keyword evidence="2" id="KW-0732">Signal</keyword>
<comment type="caution">
    <text evidence="4">The sequence shown here is derived from an EMBL/GenBank/DDBJ whole genome shotgun (WGS) entry which is preliminary data.</text>
</comment>
<feature type="signal peptide" evidence="2">
    <location>
        <begin position="1"/>
        <end position="22"/>
    </location>
</feature>
<dbReference type="Proteomes" id="UP000664940">
    <property type="component" value="Unassembled WGS sequence"/>
</dbReference>
<evidence type="ECO:0000259" key="3">
    <source>
        <dbReference type="Pfam" id="PF14845"/>
    </source>
</evidence>
<evidence type="ECO:0000313" key="5">
    <source>
        <dbReference type="Proteomes" id="UP000664940"/>
    </source>
</evidence>
<protein>
    <recommendedName>
        <fullName evidence="3">Beta-hexosaminidase eukaryotic type N-terminal domain-containing protein</fullName>
    </recommendedName>
</protein>
<dbReference type="Pfam" id="PF14845">
    <property type="entry name" value="Glycohydro_20b2"/>
    <property type="match status" value="1"/>
</dbReference>
<accession>A0A834EVC0</accession>